<sequence>MAESENEAAMFTPDGNTIAEDTRMEKICAVLEPDGVGAEHDTNAAGGWRHRVKQHGPAVPPTADDGGRSSLHLLSLNIGSRLQETSASNEWGSDRGKQRG</sequence>
<evidence type="ECO:0000313" key="2">
    <source>
        <dbReference type="EMBL" id="VDO62036.1"/>
    </source>
</evidence>
<reference evidence="2 3" key="1">
    <citation type="submission" date="2018-11" db="EMBL/GenBank/DDBJ databases">
        <authorList>
            <consortium name="Pathogen Informatics"/>
        </authorList>
    </citation>
    <scope>NUCLEOTIDE SEQUENCE [LARGE SCALE GENOMIC DNA]</scope>
</reference>
<evidence type="ECO:0000313" key="4">
    <source>
        <dbReference type="WBParaSite" id="HPBE_0000467201-mRNA-1"/>
    </source>
</evidence>
<feature type="region of interest" description="Disordered" evidence="1">
    <location>
        <begin position="35"/>
        <end position="100"/>
    </location>
</feature>
<accession>A0A183FE95</accession>
<organism evidence="3 4">
    <name type="scientific">Heligmosomoides polygyrus</name>
    <name type="common">Parasitic roundworm</name>
    <dbReference type="NCBI Taxonomy" id="6339"/>
    <lineage>
        <taxon>Eukaryota</taxon>
        <taxon>Metazoa</taxon>
        <taxon>Ecdysozoa</taxon>
        <taxon>Nematoda</taxon>
        <taxon>Chromadorea</taxon>
        <taxon>Rhabditida</taxon>
        <taxon>Rhabditina</taxon>
        <taxon>Rhabditomorpha</taxon>
        <taxon>Strongyloidea</taxon>
        <taxon>Heligmosomidae</taxon>
        <taxon>Heligmosomoides</taxon>
    </lineage>
</organism>
<dbReference type="AlphaFoldDB" id="A0A183FE95"/>
<dbReference type="WBParaSite" id="HPBE_0000467201-mRNA-1">
    <property type="protein sequence ID" value="HPBE_0000467201-mRNA-1"/>
    <property type="gene ID" value="HPBE_0000467201"/>
</dbReference>
<evidence type="ECO:0000256" key="1">
    <source>
        <dbReference type="SAM" id="MobiDB-lite"/>
    </source>
</evidence>
<accession>A0A3P7WMQ6</accession>
<keyword evidence="3" id="KW-1185">Reference proteome</keyword>
<reference evidence="4" key="2">
    <citation type="submission" date="2019-09" db="UniProtKB">
        <authorList>
            <consortium name="WormBaseParasite"/>
        </authorList>
    </citation>
    <scope>IDENTIFICATION</scope>
</reference>
<gene>
    <name evidence="2" type="ORF">HPBE_LOCUS4673</name>
</gene>
<protein>
    <submittedName>
        <fullName evidence="2 4">Uncharacterized protein</fullName>
    </submittedName>
</protein>
<evidence type="ECO:0000313" key="3">
    <source>
        <dbReference type="Proteomes" id="UP000050761"/>
    </source>
</evidence>
<name>A0A183FE95_HELPZ</name>
<proteinExistence type="predicted"/>
<dbReference type="EMBL" id="UZAH01025347">
    <property type="protein sequence ID" value="VDO62036.1"/>
    <property type="molecule type" value="Genomic_DNA"/>
</dbReference>
<feature type="compositionally biased region" description="Polar residues" evidence="1">
    <location>
        <begin position="77"/>
        <end position="91"/>
    </location>
</feature>
<dbReference type="Proteomes" id="UP000050761">
    <property type="component" value="Unassembled WGS sequence"/>
</dbReference>